<evidence type="ECO:0000256" key="1">
    <source>
        <dbReference type="ARBA" id="ARBA00010342"/>
    </source>
</evidence>
<evidence type="ECO:0000256" key="4">
    <source>
        <dbReference type="ARBA" id="ARBA00023004"/>
    </source>
</evidence>
<dbReference type="CDD" id="cd16378">
    <property type="entry name" value="CcmH_N"/>
    <property type="match status" value="1"/>
</dbReference>
<feature type="non-terminal residue" evidence="7">
    <location>
        <position position="1"/>
    </location>
</feature>
<feature type="domain" description="CcmH/CycL/Ccl2/NrfF N-terminal" evidence="6">
    <location>
        <begin position="28"/>
        <end position="133"/>
    </location>
</feature>
<evidence type="ECO:0000259" key="6">
    <source>
        <dbReference type="Pfam" id="PF03918"/>
    </source>
</evidence>
<proteinExistence type="inferred from homology"/>
<comment type="caution">
    <text evidence="7">The sequence shown here is derived from an EMBL/GenBank/DDBJ whole genome shotgun (WGS) entry which is preliminary data.</text>
</comment>
<dbReference type="Pfam" id="PF03918">
    <property type="entry name" value="CcmH"/>
    <property type="match status" value="1"/>
</dbReference>
<name>A0A0F9D1Q6_9ZZZZ</name>
<keyword evidence="5" id="KW-0812">Transmembrane</keyword>
<evidence type="ECO:0000256" key="5">
    <source>
        <dbReference type="SAM" id="Phobius"/>
    </source>
</evidence>
<protein>
    <recommendedName>
        <fullName evidence="6">CcmH/CycL/Ccl2/NrfF N-terminal domain-containing protein</fullName>
    </recommendedName>
</protein>
<dbReference type="Gene3D" id="1.10.8.640">
    <property type="entry name" value="Cytochrome C biogenesis protein"/>
    <property type="match status" value="1"/>
</dbReference>
<organism evidence="7">
    <name type="scientific">marine sediment metagenome</name>
    <dbReference type="NCBI Taxonomy" id="412755"/>
    <lineage>
        <taxon>unclassified sequences</taxon>
        <taxon>metagenomes</taxon>
        <taxon>ecological metagenomes</taxon>
    </lineage>
</organism>
<gene>
    <name evidence="7" type="ORF">LCGC14_2333080</name>
</gene>
<keyword evidence="2" id="KW-0349">Heme</keyword>
<accession>A0A0F9D1Q6</accession>
<dbReference type="AlphaFoldDB" id="A0A0F9D1Q6"/>
<keyword evidence="3" id="KW-0479">Metal-binding</keyword>
<keyword evidence="4" id="KW-0408">Iron</keyword>
<dbReference type="GO" id="GO:0046872">
    <property type="term" value="F:metal ion binding"/>
    <property type="evidence" value="ECO:0007669"/>
    <property type="project" value="UniProtKB-KW"/>
</dbReference>
<dbReference type="EMBL" id="LAZR01033579">
    <property type="protein sequence ID" value="KKL47686.1"/>
    <property type="molecule type" value="Genomic_DNA"/>
</dbReference>
<evidence type="ECO:0000256" key="3">
    <source>
        <dbReference type="ARBA" id="ARBA00022723"/>
    </source>
</evidence>
<feature type="transmembrane region" description="Helical" evidence="5">
    <location>
        <begin position="105"/>
        <end position="127"/>
    </location>
</feature>
<sequence length="161" mass="17187">LRWMLPSVLLLALILAAWPLAVDGDEPPTVHDVASGLMCQCGCALTVAACQESMSCSVADSMVQQIQRQIDDGKSRGEILDHFVSIYGEQVLGAPRKSGFGLTAWVTPLVAVTVGGVAVSALIWAWVRRRSAPPTAAAPAARSGDLDLYEEQVDDDLRLLE</sequence>
<evidence type="ECO:0000256" key="2">
    <source>
        <dbReference type="ARBA" id="ARBA00022617"/>
    </source>
</evidence>
<keyword evidence="5" id="KW-0472">Membrane</keyword>
<evidence type="ECO:0000313" key="7">
    <source>
        <dbReference type="EMBL" id="KKL47686.1"/>
    </source>
</evidence>
<dbReference type="InterPro" id="IPR005616">
    <property type="entry name" value="CcmH/CycL/Ccl2/NrfF_N"/>
</dbReference>
<dbReference type="InterPro" id="IPR038297">
    <property type="entry name" value="CcmH/CycL/NrfF/Ccl2_sf"/>
</dbReference>
<keyword evidence="5" id="KW-1133">Transmembrane helix</keyword>
<reference evidence="7" key="1">
    <citation type="journal article" date="2015" name="Nature">
        <title>Complex archaea that bridge the gap between prokaryotes and eukaryotes.</title>
        <authorList>
            <person name="Spang A."/>
            <person name="Saw J.H."/>
            <person name="Jorgensen S.L."/>
            <person name="Zaremba-Niedzwiedzka K."/>
            <person name="Martijn J."/>
            <person name="Lind A.E."/>
            <person name="van Eijk R."/>
            <person name="Schleper C."/>
            <person name="Guy L."/>
            <person name="Ettema T.J."/>
        </authorList>
    </citation>
    <scope>NUCLEOTIDE SEQUENCE</scope>
</reference>
<comment type="similarity">
    <text evidence="1">Belongs to the CcmH/CycL/Ccl2/NrfF family.</text>
</comment>